<dbReference type="EMBL" id="CAMPGE010020354">
    <property type="protein sequence ID" value="CAI2378607.1"/>
    <property type="molecule type" value="Genomic_DNA"/>
</dbReference>
<gene>
    <name evidence="1" type="ORF">ECRASSUSDP1_LOCUS20005</name>
</gene>
<comment type="caution">
    <text evidence="1">The sequence shown here is derived from an EMBL/GenBank/DDBJ whole genome shotgun (WGS) entry which is preliminary data.</text>
</comment>
<sequence length="253" mass="28825">MQVKRQEKHLNKKECFILWRINNEIFEKHSMNKRTVTILGSKYYKFQVLIQEYFPNKILVGNTLIILKLCHISSRRYIKFLNDNGKGSNEKLYLTCSSGQKSRTQMKIGVKLPTSVICKMMSTITKVIEISSAKITQKVLLKILVASSVCEGMKFKGCIFETGKIKCASKAKCNLNFLGFYYCKGIDHTSQPETPIFQVILDNIADNCNINSLYKITFERCGIDPCIILKATQGPPYNDICLSINLNVLPMLI</sequence>
<evidence type="ECO:0000313" key="2">
    <source>
        <dbReference type="Proteomes" id="UP001295684"/>
    </source>
</evidence>
<accession>A0AAD2D3E2</accession>
<keyword evidence="2" id="KW-1185">Reference proteome</keyword>
<evidence type="ECO:0000313" key="1">
    <source>
        <dbReference type="EMBL" id="CAI2378607.1"/>
    </source>
</evidence>
<proteinExistence type="predicted"/>
<name>A0AAD2D3E2_EUPCR</name>
<dbReference type="Proteomes" id="UP001295684">
    <property type="component" value="Unassembled WGS sequence"/>
</dbReference>
<reference evidence="1" key="1">
    <citation type="submission" date="2023-07" db="EMBL/GenBank/DDBJ databases">
        <authorList>
            <consortium name="AG Swart"/>
            <person name="Singh M."/>
            <person name="Singh A."/>
            <person name="Seah K."/>
            <person name="Emmerich C."/>
        </authorList>
    </citation>
    <scope>NUCLEOTIDE SEQUENCE</scope>
    <source>
        <strain evidence="1">DP1</strain>
    </source>
</reference>
<protein>
    <submittedName>
        <fullName evidence="1">Uncharacterized protein</fullName>
    </submittedName>
</protein>
<organism evidence="1 2">
    <name type="scientific">Euplotes crassus</name>
    <dbReference type="NCBI Taxonomy" id="5936"/>
    <lineage>
        <taxon>Eukaryota</taxon>
        <taxon>Sar</taxon>
        <taxon>Alveolata</taxon>
        <taxon>Ciliophora</taxon>
        <taxon>Intramacronucleata</taxon>
        <taxon>Spirotrichea</taxon>
        <taxon>Hypotrichia</taxon>
        <taxon>Euplotida</taxon>
        <taxon>Euplotidae</taxon>
        <taxon>Moneuplotes</taxon>
    </lineage>
</organism>
<dbReference type="AlphaFoldDB" id="A0AAD2D3E2"/>